<evidence type="ECO:0000313" key="1">
    <source>
        <dbReference type="EMBL" id="VEL23316.1"/>
    </source>
</evidence>
<dbReference type="Proteomes" id="UP000784294">
    <property type="component" value="Unassembled WGS sequence"/>
</dbReference>
<dbReference type="EMBL" id="CAAALY010061289">
    <property type="protein sequence ID" value="VEL23316.1"/>
    <property type="molecule type" value="Genomic_DNA"/>
</dbReference>
<reference evidence="1" key="1">
    <citation type="submission" date="2018-11" db="EMBL/GenBank/DDBJ databases">
        <authorList>
            <consortium name="Pathogen Informatics"/>
        </authorList>
    </citation>
    <scope>NUCLEOTIDE SEQUENCE</scope>
</reference>
<dbReference type="AlphaFoldDB" id="A0A448WYC4"/>
<sequence length="72" mass="8249">MLPDNGVYQVRSHIPLADLTVLHFETPVHLSEAERKVVDFWLKSTHRDTIWASVDLMGLNVSTTCFHTTSKR</sequence>
<gene>
    <name evidence="1" type="ORF">PXEA_LOCUS16756</name>
</gene>
<protein>
    <submittedName>
        <fullName evidence="1">Uncharacterized protein</fullName>
    </submittedName>
</protein>
<accession>A0A448WYC4</accession>
<keyword evidence="2" id="KW-1185">Reference proteome</keyword>
<name>A0A448WYC4_9PLAT</name>
<organism evidence="1 2">
    <name type="scientific">Protopolystoma xenopodis</name>
    <dbReference type="NCBI Taxonomy" id="117903"/>
    <lineage>
        <taxon>Eukaryota</taxon>
        <taxon>Metazoa</taxon>
        <taxon>Spiralia</taxon>
        <taxon>Lophotrochozoa</taxon>
        <taxon>Platyhelminthes</taxon>
        <taxon>Monogenea</taxon>
        <taxon>Polyopisthocotylea</taxon>
        <taxon>Polystomatidea</taxon>
        <taxon>Polystomatidae</taxon>
        <taxon>Protopolystoma</taxon>
    </lineage>
</organism>
<comment type="caution">
    <text evidence="1">The sequence shown here is derived from an EMBL/GenBank/DDBJ whole genome shotgun (WGS) entry which is preliminary data.</text>
</comment>
<evidence type="ECO:0000313" key="2">
    <source>
        <dbReference type="Proteomes" id="UP000784294"/>
    </source>
</evidence>
<proteinExistence type="predicted"/>